<keyword evidence="7" id="KW-1185">Reference proteome</keyword>
<dbReference type="AlphaFoldDB" id="A0A2N0ZHV7"/>
<evidence type="ECO:0000313" key="7">
    <source>
        <dbReference type="Proteomes" id="UP000233343"/>
    </source>
</evidence>
<name>A0A2N0ZHV7_9BACI</name>
<evidence type="ECO:0000256" key="1">
    <source>
        <dbReference type="ARBA" id="ARBA00023015"/>
    </source>
</evidence>
<dbReference type="InterPro" id="IPR000281">
    <property type="entry name" value="HTH_RpiR"/>
</dbReference>
<dbReference type="InterPro" id="IPR009057">
    <property type="entry name" value="Homeodomain-like_sf"/>
</dbReference>
<dbReference type="SUPFAM" id="SSF46689">
    <property type="entry name" value="Homeodomain-like"/>
    <property type="match status" value="1"/>
</dbReference>
<feature type="domain" description="HTH rpiR-type" evidence="4">
    <location>
        <begin position="1"/>
        <end position="77"/>
    </location>
</feature>
<evidence type="ECO:0000256" key="2">
    <source>
        <dbReference type="ARBA" id="ARBA00023125"/>
    </source>
</evidence>
<dbReference type="InterPro" id="IPR035472">
    <property type="entry name" value="RpiR-like_SIS"/>
</dbReference>
<dbReference type="Pfam" id="PF01418">
    <property type="entry name" value="HTH_6"/>
    <property type="match status" value="1"/>
</dbReference>
<dbReference type="InterPro" id="IPR001347">
    <property type="entry name" value="SIS_dom"/>
</dbReference>
<sequence length="281" mass="31181">MILKEVITSAYNHLSKSQQKVAKYLLDSPKDIAVLSASEIGEKAGVSETTVIRFCYALGLSGFTELQKGVREQLLTEKSSLQSYVKAKQPLADDPHLHAKIMNNDCEKISLAIDLINEADFQEMIEAIDSAEEVFITGARTSFAAASWLSFTLGLTRKKVRLIRSDTDDLLHILHSMNDKTTVISISFHRYVKETIKFTEAAKKQGAFIVGITDSALSPLQKSANLLFPIYPAGKSTIDSTPVLFSFLNAIVAGATLKNQSGFKERNHLYDQLYGDYFEPY</sequence>
<dbReference type="PROSITE" id="PS51071">
    <property type="entry name" value="HTH_RPIR"/>
    <property type="match status" value="1"/>
</dbReference>
<dbReference type="GO" id="GO:0003677">
    <property type="term" value="F:DNA binding"/>
    <property type="evidence" value="ECO:0007669"/>
    <property type="project" value="UniProtKB-KW"/>
</dbReference>
<dbReference type="Proteomes" id="UP000233343">
    <property type="component" value="Unassembled WGS sequence"/>
</dbReference>
<dbReference type="PANTHER" id="PTHR30514">
    <property type="entry name" value="GLUCOKINASE"/>
    <property type="match status" value="1"/>
</dbReference>
<keyword evidence="1" id="KW-0805">Transcription regulation</keyword>
<proteinExistence type="predicted"/>
<comment type="caution">
    <text evidence="6">The sequence shown here is derived from an EMBL/GenBank/DDBJ whole genome shotgun (WGS) entry which is preliminary data.</text>
</comment>
<gene>
    <name evidence="6" type="ORF">CWS20_10015</name>
</gene>
<dbReference type="Gene3D" id="1.10.10.10">
    <property type="entry name" value="Winged helix-like DNA-binding domain superfamily/Winged helix DNA-binding domain"/>
    <property type="match status" value="1"/>
</dbReference>
<dbReference type="PANTHER" id="PTHR30514:SF18">
    <property type="entry name" value="RPIR-FAMILY TRANSCRIPTIONAL REGULATOR"/>
    <property type="match status" value="1"/>
</dbReference>
<dbReference type="SUPFAM" id="SSF53697">
    <property type="entry name" value="SIS domain"/>
    <property type="match status" value="1"/>
</dbReference>
<dbReference type="PROSITE" id="PS51464">
    <property type="entry name" value="SIS"/>
    <property type="match status" value="1"/>
</dbReference>
<evidence type="ECO:0000256" key="3">
    <source>
        <dbReference type="ARBA" id="ARBA00023163"/>
    </source>
</evidence>
<evidence type="ECO:0000259" key="5">
    <source>
        <dbReference type="PROSITE" id="PS51464"/>
    </source>
</evidence>
<keyword evidence="2" id="KW-0238">DNA-binding</keyword>
<protein>
    <submittedName>
        <fullName evidence="6">MurR/RpiR family transcriptional regulator</fullName>
    </submittedName>
</protein>
<dbReference type="Gene3D" id="3.40.50.10490">
    <property type="entry name" value="Glucose-6-phosphate isomerase like protein, domain 1"/>
    <property type="match status" value="1"/>
</dbReference>
<dbReference type="EMBL" id="PISD01000019">
    <property type="protein sequence ID" value="PKG29092.1"/>
    <property type="molecule type" value="Genomic_DNA"/>
</dbReference>
<accession>A0A2N0ZHV7</accession>
<dbReference type="RefSeq" id="WP_066198734.1">
    <property type="nucleotide sequence ID" value="NZ_JAMAUX010000002.1"/>
</dbReference>
<dbReference type="InterPro" id="IPR046348">
    <property type="entry name" value="SIS_dom_sf"/>
</dbReference>
<feature type="domain" description="SIS" evidence="5">
    <location>
        <begin position="124"/>
        <end position="261"/>
    </location>
</feature>
<dbReference type="GO" id="GO:1901135">
    <property type="term" value="P:carbohydrate derivative metabolic process"/>
    <property type="evidence" value="ECO:0007669"/>
    <property type="project" value="InterPro"/>
</dbReference>
<dbReference type="InterPro" id="IPR036388">
    <property type="entry name" value="WH-like_DNA-bd_sf"/>
</dbReference>
<dbReference type="Pfam" id="PF01380">
    <property type="entry name" value="SIS"/>
    <property type="match status" value="1"/>
</dbReference>
<keyword evidence="3" id="KW-0804">Transcription</keyword>
<dbReference type="InterPro" id="IPR047640">
    <property type="entry name" value="RpiR-like"/>
</dbReference>
<dbReference type="GO" id="GO:0097367">
    <property type="term" value="F:carbohydrate derivative binding"/>
    <property type="evidence" value="ECO:0007669"/>
    <property type="project" value="InterPro"/>
</dbReference>
<evidence type="ECO:0000259" key="4">
    <source>
        <dbReference type="PROSITE" id="PS51071"/>
    </source>
</evidence>
<dbReference type="CDD" id="cd05013">
    <property type="entry name" value="SIS_RpiR"/>
    <property type="match status" value="1"/>
</dbReference>
<dbReference type="GO" id="GO:0003700">
    <property type="term" value="F:DNA-binding transcription factor activity"/>
    <property type="evidence" value="ECO:0007669"/>
    <property type="project" value="InterPro"/>
</dbReference>
<evidence type="ECO:0000313" key="6">
    <source>
        <dbReference type="EMBL" id="PKG29092.1"/>
    </source>
</evidence>
<reference evidence="6 7" key="1">
    <citation type="journal article" date="2010" name="Int. J. Syst. Evol. Microbiol.">
        <title>Bacillus horneckiae sp. nov., isolated from a spacecraft-assembly clean room.</title>
        <authorList>
            <person name="Vaishampayan P."/>
            <person name="Probst A."/>
            <person name="Krishnamurthi S."/>
            <person name="Ghosh S."/>
            <person name="Osman S."/>
            <person name="McDowall A."/>
            <person name="Ruckmani A."/>
            <person name="Mayilraj S."/>
            <person name="Venkateswaran K."/>
        </authorList>
    </citation>
    <scope>NUCLEOTIDE SEQUENCE [LARGE SCALE GENOMIC DNA]</scope>
    <source>
        <strain evidence="7">1PO1SC</strain>
    </source>
</reference>
<organism evidence="6 7">
    <name type="scientific">Cytobacillus horneckiae</name>
    <dbReference type="NCBI Taxonomy" id="549687"/>
    <lineage>
        <taxon>Bacteria</taxon>
        <taxon>Bacillati</taxon>
        <taxon>Bacillota</taxon>
        <taxon>Bacilli</taxon>
        <taxon>Bacillales</taxon>
        <taxon>Bacillaceae</taxon>
        <taxon>Cytobacillus</taxon>
    </lineage>
</organism>